<organism evidence="2">
    <name type="scientific">Chromera velia CCMP2878</name>
    <dbReference type="NCBI Taxonomy" id="1169474"/>
    <lineage>
        <taxon>Eukaryota</taxon>
        <taxon>Sar</taxon>
        <taxon>Alveolata</taxon>
        <taxon>Colpodellida</taxon>
        <taxon>Chromeraceae</taxon>
        <taxon>Chromera</taxon>
    </lineage>
</organism>
<proteinExistence type="predicted"/>
<evidence type="ECO:0000313" key="2">
    <source>
        <dbReference type="EMBL" id="CEM54797.1"/>
    </source>
</evidence>
<feature type="region of interest" description="Disordered" evidence="1">
    <location>
        <begin position="57"/>
        <end position="136"/>
    </location>
</feature>
<dbReference type="VEuPathDB" id="CryptoDB:Cvel_13062"/>
<accession>A0A0G4IC95</accession>
<evidence type="ECO:0000256" key="1">
    <source>
        <dbReference type="SAM" id="MobiDB-lite"/>
    </source>
</evidence>
<sequence length="136" mass="14579">MPLVAVGITQQACRTFTESGQKFTHFFAPRRRPCPPPTLKLIIILTVLTVALRIPPPPQPQPTLPPNAGAWDPLGGEEGLNTAVYIANGNIPQAGDHTDPLPPSSTPSHVDEEMRDASEDVQQQQPPPPQGGVRQG</sequence>
<feature type="compositionally biased region" description="Basic and acidic residues" evidence="1">
    <location>
        <begin position="109"/>
        <end position="118"/>
    </location>
</feature>
<name>A0A0G4IC95_9ALVE</name>
<gene>
    <name evidence="2" type="ORF">Cvel_13062</name>
</gene>
<reference evidence="2" key="1">
    <citation type="submission" date="2014-11" db="EMBL/GenBank/DDBJ databases">
        <authorList>
            <person name="Otto D Thomas"/>
            <person name="Naeem Raeece"/>
        </authorList>
    </citation>
    <scope>NUCLEOTIDE SEQUENCE</scope>
</reference>
<protein>
    <submittedName>
        <fullName evidence="2">Uncharacterized protein</fullName>
    </submittedName>
</protein>
<dbReference type="EMBL" id="CDMZ01005819">
    <property type="protein sequence ID" value="CEM54797.1"/>
    <property type="molecule type" value="Genomic_DNA"/>
</dbReference>
<dbReference type="AlphaFoldDB" id="A0A0G4IC95"/>